<dbReference type="Pfam" id="PF13426">
    <property type="entry name" value="PAS_9"/>
    <property type="match status" value="1"/>
</dbReference>
<keyword evidence="6" id="KW-1185">Reference proteome</keyword>
<dbReference type="PROSITE" id="PS50887">
    <property type="entry name" value="GGDEF"/>
    <property type="match status" value="1"/>
</dbReference>
<dbReference type="InterPro" id="IPR043128">
    <property type="entry name" value="Rev_trsase/Diguanyl_cyclase"/>
</dbReference>
<dbReference type="PANTHER" id="PTHR44757:SF2">
    <property type="entry name" value="BIOFILM ARCHITECTURE MAINTENANCE PROTEIN MBAA"/>
    <property type="match status" value="1"/>
</dbReference>
<dbReference type="FunFam" id="3.20.20.450:FF:000001">
    <property type="entry name" value="Cyclic di-GMP phosphodiesterase yahA"/>
    <property type="match status" value="1"/>
</dbReference>
<evidence type="ECO:0000256" key="1">
    <source>
        <dbReference type="SAM" id="Phobius"/>
    </source>
</evidence>
<dbReference type="InterPro" id="IPR001633">
    <property type="entry name" value="EAL_dom"/>
</dbReference>
<dbReference type="Gene3D" id="3.30.450.20">
    <property type="entry name" value="PAS domain"/>
    <property type="match status" value="1"/>
</dbReference>
<dbReference type="STRING" id="1123349.SAMN02744037_01242"/>
<name>A0A1M6NE57_9FIRM</name>
<dbReference type="PROSITE" id="PS50883">
    <property type="entry name" value="EAL"/>
    <property type="match status" value="1"/>
</dbReference>
<dbReference type="AlphaFoldDB" id="A0A1M6NE57"/>
<dbReference type="InterPro" id="IPR029787">
    <property type="entry name" value="Nucleotide_cyclase"/>
</dbReference>
<dbReference type="OrthoDB" id="9762141at2"/>
<feature type="transmembrane region" description="Helical" evidence="1">
    <location>
        <begin position="20"/>
        <end position="37"/>
    </location>
</feature>
<dbReference type="CDD" id="cd00130">
    <property type="entry name" value="PAS"/>
    <property type="match status" value="1"/>
</dbReference>
<organism evidence="5 6">
    <name type="scientific">Tepidibacter formicigenes DSM 15518</name>
    <dbReference type="NCBI Taxonomy" id="1123349"/>
    <lineage>
        <taxon>Bacteria</taxon>
        <taxon>Bacillati</taxon>
        <taxon>Bacillota</taxon>
        <taxon>Clostridia</taxon>
        <taxon>Peptostreptococcales</taxon>
        <taxon>Peptostreptococcaceae</taxon>
        <taxon>Tepidibacter</taxon>
    </lineage>
</organism>
<dbReference type="SUPFAM" id="SSF55073">
    <property type="entry name" value="Nucleotide cyclase"/>
    <property type="match status" value="1"/>
</dbReference>
<evidence type="ECO:0000259" key="3">
    <source>
        <dbReference type="PROSITE" id="PS50883"/>
    </source>
</evidence>
<reference evidence="6" key="1">
    <citation type="submission" date="2016-11" db="EMBL/GenBank/DDBJ databases">
        <authorList>
            <person name="Varghese N."/>
            <person name="Submissions S."/>
        </authorList>
    </citation>
    <scope>NUCLEOTIDE SEQUENCE [LARGE SCALE GENOMIC DNA]</scope>
    <source>
        <strain evidence="6">DSM 15518</strain>
    </source>
</reference>
<dbReference type="RefSeq" id="WP_072888277.1">
    <property type="nucleotide sequence ID" value="NZ_FRAE01000022.1"/>
</dbReference>
<keyword evidence="1" id="KW-1133">Transmembrane helix</keyword>
<accession>A0A1M6NE57</accession>
<sequence>MNIKKTKSKTLDYINENNILFKIVFIYLFSGLTWILLSDSILNYYFNFDKLQTYKGSLYVIITSVLLYRLIGKYISKIKHQESFYKSIYNNNHLTMLIIDPDSGYIIDANPAACSFYGYDKNELTNMKITDINVSNDKKVFSYLKKIKNNQKNNFHFKHRLSNGEIKHVRVYSGPINCGGKKLLYSIVYDITENINKEKKIKYLAFRDSLTGLYNRAFFKEKLDWYLNKYSKNKKMLSVMFIDLDDFKKINDNLGHSIGDKLLKKIANQLKKQVGKNNIIARIGGDEFLILLPQIKNTQDSIKTAQKIIDIFKEPYFIDNHELHISCSIGISLYPTHGISSDTLIKNADMAMYKAKNSGKNKFELYSNDLNEKVKEEFILENHLRNALKRNEFKIYYQPIIDTNIKKIIGAEALLRWKHPKLGFVPPNKFIPIAESKGFINSIGEWVLRTASLQTKKWHNFGYENIFISINISVSQLRQKDFVNLVSNILRETGLNPEYLNLEITESIYMENIDYIMDVVNNLKNLKLNISIDDFGTGYSSLAQLKNLSISKLKIDRSFTKDLNIDLNNNNIVSAIIAMAKSLNLTLIAEGVETDEQLKFFKSHKCNLIQGYLFSPPVDTDSFTKLINDSSIALENTISS</sequence>
<feature type="domain" description="PAS" evidence="2">
    <location>
        <begin position="81"/>
        <end position="126"/>
    </location>
</feature>
<keyword evidence="1" id="KW-0812">Transmembrane</keyword>
<dbReference type="InterPro" id="IPR052155">
    <property type="entry name" value="Biofilm_reg_signaling"/>
</dbReference>
<dbReference type="SMART" id="SM00052">
    <property type="entry name" value="EAL"/>
    <property type="match status" value="1"/>
</dbReference>
<dbReference type="InterPro" id="IPR000160">
    <property type="entry name" value="GGDEF_dom"/>
</dbReference>
<keyword evidence="1" id="KW-0472">Membrane</keyword>
<dbReference type="SUPFAM" id="SSF55785">
    <property type="entry name" value="PYP-like sensor domain (PAS domain)"/>
    <property type="match status" value="1"/>
</dbReference>
<dbReference type="FunFam" id="3.30.70.270:FF:000001">
    <property type="entry name" value="Diguanylate cyclase domain protein"/>
    <property type="match status" value="1"/>
</dbReference>
<dbReference type="SMART" id="SM00267">
    <property type="entry name" value="GGDEF"/>
    <property type="match status" value="1"/>
</dbReference>
<dbReference type="NCBIfam" id="TIGR00229">
    <property type="entry name" value="sensory_box"/>
    <property type="match status" value="1"/>
</dbReference>
<proteinExistence type="predicted"/>
<dbReference type="Pfam" id="PF00990">
    <property type="entry name" value="GGDEF"/>
    <property type="match status" value="1"/>
</dbReference>
<dbReference type="Gene3D" id="3.30.70.270">
    <property type="match status" value="1"/>
</dbReference>
<dbReference type="PROSITE" id="PS50112">
    <property type="entry name" value="PAS"/>
    <property type="match status" value="1"/>
</dbReference>
<dbReference type="InterPro" id="IPR000014">
    <property type="entry name" value="PAS"/>
</dbReference>
<evidence type="ECO:0000259" key="2">
    <source>
        <dbReference type="PROSITE" id="PS50112"/>
    </source>
</evidence>
<dbReference type="Pfam" id="PF00563">
    <property type="entry name" value="EAL"/>
    <property type="match status" value="1"/>
</dbReference>
<dbReference type="CDD" id="cd01949">
    <property type="entry name" value="GGDEF"/>
    <property type="match status" value="1"/>
</dbReference>
<dbReference type="SMART" id="SM00091">
    <property type="entry name" value="PAS"/>
    <property type="match status" value="1"/>
</dbReference>
<feature type="domain" description="EAL" evidence="3">
    <location>
        <begin position="377"/>
        <end position="631"/>
    </location>
</feature>
<dbReference type="InterPro" id="IPR035919">
    <property type="entry name" value="EAL_sf"/>
</dbReference>
<dbReference type="PANTHER" id="PTHR44757">
    <property type="entry name" value="DIGUANYLATE CYCLASE DGCP"/>
    <property type="match status" value="1"/>
</dbReference>
<evidence type="ECO:0000259" key="4">
    <source>
        <dbReference type="PROSITE" id="PS50887"/>
    </source>
</evidence>
<dbReference type="CDD" id="cd01948">
    <property type="entry name" value="EAL"/>
    <property type="match status" value="1"/>
</dbReference>
<dbReference type="EMBL" id="FRAE01000022">
    <property type="protein sequence ID" value="SHJ94011.1"/>
    <property type="molecule type" value="Genomic_DNA"/>
</dbReference>
<protein>
    <submittedName>
        <fullName evidence="5">PAS domain S-box-containing protein/diguanylate cyclase (GGDEF) domain-containing protein</fullName>
    </submittedName>
</protein>
<gene>
    <name evidence="5" type="ORF">SAMN02744037_01242</name>
</gene>
<dbReference type="InterPro" id="IPR035965">
    <property type="entry name" value="PAS-like_dom_sf"/>
</dbReference>
<dbReference type="NCBIfam" id="TIGR00254">
    <property type="entry name" value="GGDEF"/>
    <property type="match status" value="1"/>
</dbReference>
<feature type="domain" description="GGDEF" evidence="4">
    <location>
        <begin position="235"/>
        <end position="368"/>
    </location>
</feature>
<evidence type="ECO:0000313" key="5">
    <source>
        <dbReference type="EMBL" id="SHJ94011.1"/>
    </source>
</evidence>
<dbReference type="Gene3D" id="3.20.20.450">
    <property type="entry name" value="EAL domain"/>
    <property type="match status" value="1"/>
</dbReference>
<dbReference type="Proteomes" id="UP000242497">
    <property type="component" value="Unassembled WGS sequence"/>
</dbReference>
<evidence type="ECO:0000313" key="6">
    <source>
        <dbReference type="Proteomes" id="UP000242497"/>
    </source>
</evidence>
<dbReference type="SUPFAM" id="SSF141868">
    <property type="entry name" value="EAL domain-like"/>
    <property type="match status" value="1"/>
</dbReference>